<feature type="region of interest" description="Disordered" evidence="11">
    <location>
        <begin position="305"/>
        <end position="325"/>
    </location>
</feature>
<dbReference type="AlphaFoldDB" id="A0A9W8AVL8"/>
<dbReference type="GO" id="GO:0070901">
    <property type="term" value="P:mitochondrial tRNA methylation"/>
    <property type="evidence" value="ECO:0007669"/>
    <property type="project" value="TreeGrafter"/>
</dbReference>
<feature type="binding site" evidence="10">
    <location>
        <begin position="283"/>
        <end position="284"/>
    </location>
    <ligand>
        <name>S-adenosyl-L-methionine</name>
        <dbReference type="ChEBI" id="CHEBI:59789"/>
    </ligand>
</feature>
<keyword evidence="14" id="KW-1185">Reference proteome</keyword>
<feature type="binding site" evidence="10">
    <location>
        <begin position="255"/>
        <end position="256"/>
    </location>
    <ligand>
        <name>S-adenosyl-L-methionine</name>
        <dbReference type="ChEBI" id="CHEBI:59789"/>
    </ligand>
</feature>
<evidence type="ECO:0000256" key="7">
    <source>
        <dbReference type="ARBA" id="ARBA00023128"/>
    </source>
</evidence>
<dbReference type="CDD" id="cd02440">
    <property type="entry name" value="AdoMet_MTases"/>
    <property type="match status" value="1"/>
</dbReference>
<keyword evidence="8 10" id="KW-0539">Nucleus</keyword>
<name>A0A9W8AVL8_9FUNG</name>
<dbReference type="Gene3D" id="3.30.300.110">
    <property type="entry name" value="Met-10+ protein-like domains"/>
    <property type="match status" value="1"/>
</dbReference>
<evidence type="ECO:0000256" key="8">
    <source>
        <dbReference type="ARBA" id="ARBA00023242"/>
    </source>
</evidence>
<feature type="binding site" evidence="10">
    <location>
        <position position="217"/>
    </location>
    <ligand>
        <name>S-adenosyl-L-methionine</name>
        <dbReference type="ChEBI" id="CHEBI:59789"/>
    </ligand>
</feature>
<sequence length="451" mass="51323">MLKPPVCRNTNQLVREAFATTLKVLAIKVPAKQVGPVTKQFGDNLLNLPRLRNVIDPKPVDSAKPQKLILLHRDFHQVQDLPKEMQQWILQEGCETCQHTVALDYDYWSADDILRAILPESLQAPTSFETVGHIAHMNLREEYLPYRHIIGQVILDKARAITTVVNKLDNIDTTFRFFKMEVLAGSPDFMAETRENDCRFRFDFSKVYWNSRLHTEHERLVKSFSPGDYVCDVFAGVGPFALPAAKRGCFVYANDLNPESYRWLQENIQINKVDKQVLPSNLDGREFIRHAFADLWKTKGQQFQPYVKPSKRKATPKETTSTSSPVPDLPQFVTFQHVVMNLPATAIEFLDAFKGVLHGQKEEMVTHNIPLPFIHVHCFTKSDDPAQDLFGRISQAIGHSITESTPETKLHFVRKVAPKKDMYCATFRLPEAVAFSTLKRKASSDTATTGS</sequence>
<dbReference type="InterPro" id="IPR030382">
    <property type="entry name" value="MeTrfase_TRM5/TYW2"/>
</dbReference>
<evidence type="ECO:0000256" key="4">
    <source>
        <dbReference type="ARBA" id="ARBA00022679"/>
    </source>
</evidence>
<keyword evidence="5 10" id="KW-0949">S-adenosyl-L-methionine</keyword>
<dbReference type="InterPro" id="IPR056744">
    <property type="entry name" value="TRM5/TYW2-like_N"/>
</dbReference>
<evidence type="ECO:0000256" key="3">
    <source>
        <dbReference type="ARBA" id="ARBA00022603"/>
    </source>
</evidence>
<organism evidence="13 14">
    <name type="scientific">Dispira parvispora</name>
    <dbReference type="NCBI Taxonomy" id="1520584"/>
    <lineage>
        <taxon>Eukaryota</taxon>
        <taxon>Fungi</taxon>
        <taxon>Fungi incertae sedis</taxon>
        <taxon>Zoopagomycota</taxon>
        <taxon>Kickxellomycotina</taxon>
        <taxon>Dimargaritomycetes</taxon>
        <taxon>Dimargaritales</taxon>
        <taxon>Dimargaritaceae</taxon>
        <taxon>Dispira</taxon>
    </lineage>
</organism>
<dbReference type="PANTHER" id="PTHR23245">
    <property type="entry name" value="TRNA METHYLTRANSFERASE"/>
    <property type="match status" value="1"/>
</dbReference>
<dbReference type="GO" id="GO:0005634">
    <property type="term" value="C:nucleus"/>
    <property type="evidence" value="ECO:0007669"/>
    <property type="project" value="UniProtKB-SubCell"/>
</dbReference>
<evidence type="ECO:0000313" key="14">
    <source>
        <dbReference type="Proteomes" id="UP001150925"/>
    </source>
</evidence>
<comment type="catalytic activity">
    <reaction evidence="9 10">
        <text>guanosine(37) in tRNA + S-adenosyl-L-methionine = N(1)-methylguanosine(37) in tRNA + S-adenosyl-L-homocysteine + H(+)</text>
        <dbReference type="Rhea" id="RHEA:36899"/>
        <dbReference type="Rhea" id="RHEA-COMP:10145"/>
        <dbReference type="Rhea" id="RHEA-COMP:10147"/>
        <dbReference type="ChEBI" id="CHEBI:15378"/>
        <dbReference type="ChEBI" id="CHEBI:57856"/>
        <dbReference type="ChEBI" id="CHEBI:59789"/>
        <dbReference type="ChEBI" id="CHEBI:73542"/>
        <dbReference type="ChEBI" id="CHEBI:74269"/>
        <dbReference type="EC" id="2.1.1.228"/>
    </reaction>
</comment>
<dbReference type="Proteomes" id="UP001150925">
    <property type="component" value="Unassembled WGS sequence"/>
</dbReference>
<comment type="similarity">
    <text evidence="10">Belongs to the TRM5 / TYW2 family.</text>
</comment>
<proteinExistence type="inferred from homology"/>
<evidence type="ECO:0000256" key="5">
    <source>
        <dbReference type="ARBA" id="ARBA00022691"/>
    </source>
</evidence>
<comment type="function">
    <text evidence="10">Specifically methylates the N1 position of guanosine-37 in various cytoplasmic and mitochondrial tRNAs. Methylation is not dependent on the nature of the nucleoside 5' of the target nucleoside. This is the first step in the biosynthesis of wybutosine (yW), a modified base adjacent to the anticodon of tRNAs and required for accurate decoding.</text>
</comment>
<dbReference type="Pfam" id="PF02475">
    <property type="entry name" value="TRM5-TYW2_MTfase"/>
    <property type="match status" value="1"/>
</dbReference>
<evidence type="ECO:0000256" key="10">
    <source>
        <dbReference type="HAMAP-Rule" id="MF_03152"/>
    </source>
</evidence>
<keyword evidence="4 10" id="KW-0808">Transferase</keyword>
<reference evidence="13" key="1">
    <citation type="submission" date="2022-07" db="EMBL/GenBank/DDBJ databases">
        <title>Phylogenomic reconstructions and comparative analyses of Kickxellomycotina fungi.</title>
        <authorList>
            <person name="Reynolds N.K."/>
            <person name="Stajich J.E."/>
            <person name="Barry K."/>
            <person name="Grigoriev I.V."/>
            <person name="Crous P."/>
            <person name="Smith M.E."/>
        </authorList>
    </citation>
    <scope>NUCLEOTIDE SEQUENCE</scope>
    <source>
        <strain evidence="13">RSA 1196</strain>
    </source>
</reference>
<evidence type="ECO:0000256" key="1">
    <source>
        <dbReference type="ARBA" id="ARBA00009775"/>
    </source>
</evidence>
<evidence type="ECO:0000313" key="13">
    <source>
        <dbReference type="EMBL" id="KAJ1968536.1"/>
    </source>
</evidence>
<dbReference type="HAMAP" id="MF_03152">
    <property type="entry name" value="TRM5"/>
    <property type="match status" value="1"/>
</dbReference>
<dbReference type="OrthoDB" id="408788at2759"/>
<evidence type="ECO:0000256" key="11">
    <source>
        <dbReference type="SAM" id="MobiDB-lite"/>
    </source>
</evidence>
<gene>
    <name evidence="10 13" type="primary">TRM5</name>
    <name evidence="13" type="ORF">IWQ62_001185</name>
</gene>
<evidence type="ECO:0000256" key="9">
    <source>
        <dbReference type="ARBA" id="ARBA00047783"/>
    </source>
</evidence>
<dbReference type="Gene3D" id="3.40.50.150">
    <property type="entry name" value="Vaccinia Virus protein VP39"/>
    <property type="match status" value="1"/>
</dbReference>
<dbReference type="EC" id="2.1.1.228" evidence="10"/>
<keyword evidence="3 10" id="KW-0489">Methyltransferase</keyword>
<dbReference type="EMBL" id="JANBPY010000167">
    <property type="protein sequence ID" value="KAJ1968536.1"/>
    <property type="molecule type" value="Genomic_DNA"/>
</dbReference>
<evidence type="ECO:0000256" key="2">
    <source>
        <dbReference type="ARBA" id="ARBA00022490"/>
    </source>
</evidence>
<evidence type="ECO:0000256" key="6">
    <source>
        <dbReference type="ARBA" id="ARBA00022694"/>
    </source>
</evidence>
<dbReference type="InterPro" id="IPR056743">
    <property type="entry name" value="TRM5-TYW2-like_MTfase"/>
</dbReference>
<comment type="caution">
    <text evidence="13">The sequence shown here is derived from an EMBL/GenBank/DDBJ whole genome shotgun (WGS) entry which is preliminary data.</text>
</comment>
<keyword evidence="7 10" id="KW-0496">Mitochondrion</keyword>
<comment type="similarity">
    <text evidence="1">Belongs to the class I-like SAM-binding methyltransferase superfamily. TRM5/TYW2 family.</text>
</comment>
<feature type="domain" description="SAM-dependent methyltransferase TRM5/TYW2-type" evidence="12">
    <location>
        <begin position="128"/>
        <end position="431"/>
    </location>
</feature>
<dbReference type="GO" id="GO:0002939">
    <property type="term" value="P:tRNA N1-guanine methylation"/>
    <property type="evidence" value="ECO:0007669"/>
    <property type="project" value="TreeGrafter"/>
</dbReference>
<dbReference type="GO" id="GO:0005759">
    <property type="term" value="C:mitochondrial matrix"/>
    <property type="evidence" value="ECO:0007669"/>
    <property type="project" value="UniProtKB-SubCell"/>
</dbReference>
<comment type="subcellular location">
    <subcellularLocation>
        <location evidence="10">Mitochondrion matrix</location>
    </subcellularLocation>
    <subcellularLocation>
        <location evidence="10">Nucleus</location>
    </subcellularLocation>
    <subcellularLocation>
        <location evidence="10">Cytoplasm</location>
    </subcellularLocation>
    <text evidence="10">Predominantly in the mitochondria and in the nucleus.</text>
</comment>
<comment type="subunit">
    <text evidence="10">Monomer.</text>
</comment>
<dbReference type="Pfam" id="PF25133">
    <property type="entry name" value="TYW2_N_2"/>
    <property type="match status" value="1"/>
</dbReference>
<keyword evidence="6 10" id="KW-0819">tRNA processing</keyword>
<dbReference type="PANTHER" id="PTHR23245:SF36">
    <property type="entry name" value="TRNA (GUANINE(37)-N1)-METHYLTRANSFERASE"/>
    <property type="match status" value="1"/>
</dbReference>
<dbReference type="PROSITE" id="PS51684">
    <property type="entry name" value="SAM_MT_TRM5_TYW2"/>
    <property type="match status" value="1"/>
</dbReference>
<dbReference type="GO" id="GO:0052906">
    <property type="term" value="F:tRNA (guanine(37)-N1)-methyltransferase activity"/>
    <property type="evidence" value="ECO:0007669"/>
    <property type="project" value="UniProtKB-UniRule"/>
</dbReference>
<dbReference type="FunFam" id="3.30.300.110:FF:000001">
    <property type="entry name" value="tRNA (guanine(37)-N1)-methyltransferase"/>
    <property type="match status" value="1"/>
</dbReference>
<evidence type="ECO:0000259" key="12">
    <source>
        <dbReference type="PROSITE" id="PS51684"/>
    </source>
</evidence>
<feature type="binding site" evidence="10">
    <location>
        <position position="341"/>
    </location>
    <ligand>
        <name>S-adenosyl-L-methionine</name>
        <dbReference type="ChEBI" id="CHEBI:59789"/>
    </ligand>
</feature>
<accession>A0A9W8AVL8</accession>
<dbReference type="InterPro" id="IPR029063">
    <property type="entry name" value="SAM-dependent_MTases_sf"/>
</dbReference>
<keyword evidence="2 10" id="KW-0963">Cytoplasm</keyword>
<dbReference type="InterPro" id="IPR025792">
    <property type="entry name" value="tRNA_Gua_MeTrfase_euk"/>
</dbReference>
<dbReference type="SUPFAM" id="SSF53335">
    <property type="entry name" value="S-adenosyl-L-methionine-dependent methyltransferases"/>
    <property type="match status" value="1"/>
</dbReference>
<protein>
    <recommendedName>
        <fullName evidence="10">tRNA (guanine(37)-N1)-methyltransferase</fullName>
        <ecNumber evidence="10">2.1.1.228</ecNumber>
    </recommendedName>
    <alternativeName>
        <fullName evidence="10">M1G-methyltransferase</fullName>
    </alternativeName>
    <alternativeName>
        <fullName evidence="10">tRNA [GM37] methyltransferase</fullName>
    </alternativeName>
    <alternativeName>
        <fullName evidence="10">tRNA methyltransferase 5</fullName>
    </alternativeName>
</protein>